<feature type="domain" description="Histidine kinase" evidence="7">
    <location>
        <begin position="435"/>
        <end position="655"/>
    </location>
</feature>
<organism evidence="9 10">
    <name type="scientific">Clostridium mobile</name>
    <dbReference type="NCBI Taxonomy" id="2841512"/>
    <lineage>
        <taxon>Bacteria</taxon>
        <taxon>Bacillati</taxon>
        <taxon>Bacillota</taxon>
        <taxon>Clostridia</taxon>
        <taxon>Eubacteriales</taxon>
        <taxon>Clostridiaceae</taxon>
        <taxon>Clostridium</taxon>
    </lineage>
</organism>
<dbReference type="EMBL" id="JAHLQF010000004">
    <property type="protein sequence ID" value="MBU5485804.1"/>
    <property type="molecule type" value="Genomic_DNA"/>
</dbReference>
<evidence type="ECO:0000313" key="10">
    <source>
        <dbReference type="Proteomes" id="UP000726170"/>
    </source>
</evidence>
<reference evidence="9 10" key="1">
    <citation type="submission" date="2021-06" db="EMBL/GenBank/DDBJ databases">
        <authorList>
            <person name="Sun Q."/>
            <person name="Li D."/>
        </authorList>
    </citation>
    <scope>NUCLEOTIDE SEQUENCE [LARGE SCALE GENOMIC DNA]</scope>
    <source>
        <strain evidence="9 10">MSJ-11</strain>
    </source>
</reference>
<feature type="transmembrane region" description="Helical" evidence="6">
    <location>
        <begin position="20"/>
        <end position="39"/>
    </location>
</feature>
<dbReference type="NCBIfam" id="TIGR00229">
    <property type="entry name" value="sensory_box"/>
    <property type="match status" value="1"/>
</dbReference>
<dbReference type="InterPro" id="IPR033425">
    <property type="entry name" value="MASE3"/>
</dbReference>
<dbReference type="PROSITE" id="PS50113">
    <property type="entry name" value="PAC"/>
    <property type="match status" value="1"/>
</dbReference>
<keyword evidence="6" id="KW-0812">Transmembrane</keyword>
<proteinExistence type="predicted"/>
<dbReference type="Proteomes" id="UP000726170">
    <property type="component" value="Unassembled WGS sequence"/>
</dbReference>
<accession>A0ABS6EKR6</accession>
<dbReference type="Pfam" id="PF00512">
    <property type="entry name" value="HisKA"/>
    <property type="match status" value="1"/>
</dbReference>
<evidence type="ECO:0000256" key="4">
    <source>
        <dbReference type="ARBA" id="ARBA00022777"/>
    </source>
</evidence>
<dbReference type="PROSITE" id="PS50109">
    <property type="entry name" value="HIS_KIN"/>
    <property type="match status" value="1"/>
</dbReference>
<keyword evidence="6" id="KW-1133">Transmembrane helix</keyword>
<dbReference type="InterPro" id="IPR005467">
    <property type="entry name" value="His_kinase_dom"/>
</dbReference>
<evidence type="ECO:0000256" key="1">
    <source>
        <dbReference type="ARBA" id="ARBA00000085"/>
    </source>
</evidence>
<evidence type="ECO:0000313" key="9">
    <source>
        <dbReference type="EMBL" id="MBU5485804.1"/>
    </source>
</evidence>
<evidence type="ECO:0000256" key="5">
    <source>
        <dbReference type="ARBA" id="ARBA00023012"/>
    </source>
</evidence>
<feature type="transmembrane region" description="Helical" evidence="6">
    <location>
        <begin position="73"/>
        <end position="93"/>
    </location>
</feature>
<dbReference type="Pfam" id="PF02518">
    <property type="entry name" value="HATPase_c"/>
    <property type="match status" value="1"/>
</dbReference>
<dbReference type="CDD" id="cd00082">
    <property type="entry name" value="HisKA"/>
    <property type="match status" value="1"/>
</dbReference>
<feature type="domain" description="PAC" evidence="8">
    <location>
        <begin position="368"/>
        <end position="418"/>
    </location>
</feature>
<dbReference type="SMART" id="SM00388">
    <property type="entry name" value="HisKA"/>
    <property type="match status" value="1"/>
</dbReference>
<dbReference type="InterPro" id="IPR001610">
    <property type="entry name" value="PAC"/>
</dbReference>
<evidence type="ECO:0000256" key="6">
    <source>
        <dbReference type="SAM" id="Phobius"/>
    </source>
</evidence>
<dbReference type="InterPro" id="IPR000014">
    <property type="entry name" value="PAS"/>
</dbReference>
<dbReference type="SMART" id="SM00091">
    <property type="entry name" value="PAS"/>
    <property type="match status" value="1"/>
</dbReference>
<dbReference type="InterPro" id="IPR050736">
    <property type="entry name" value="Sensor_HK_Regulatory"/>
</dbReference>
<feature type="transmembrane region" description="Helical" evidence="6">
    <location>
        <begin position="45"/>
        <end position="66"/>
    </location>
</feature>
<keyword evidence="6" id="KW-0472">Membrane</keyword>
<feature type="transmembrane region" description="Helical" evidence="6">
    <location>
        <begin position="174"/>
        <end position="193"/>
    </location>
</feature>
<feature type="transmembrane region" description="Helical" evidence="6">
    <location>
        <begin position="143"/>
        <end position="162"/>
    </location>
</feature>
<evidence type="ECO:0000256" key="3">
    <source>
        <dbReference type="ARBA" id="ARBA00022679"/>
    </source>
</evidence>
<comment type="catalytic activity">
    <reaction evidence="1">
        <text>ATP + protein L-histidine = ADP + protein N-phospho-L-histidine.</text>
        <dbReference type="EC" id="2.7.13.3"/>
    </reaction>
</comment>
<dbReference type="Pfam" id="PF17159">
    <property type="entry name" value="MASE3"/>
    <property type="match status" value="1"/>
</dbReference>
<name>A0ABS6EKR6_9CLOT</name>
<evidence type="ECO:0000256" key="2">
    <source>
        <dbReference type="ARBA" id="ARBA00012438"/>
    </source>
</evidence>
<gene>
    <name evidence="9" type="ORF">KQI86_15900</name>
</gene>
<dbReference type="InterPro" id="IPR000700">
    <property type="entry name" value="PAS-assoc_C"/>
</dbReference>
<dbReference type="InterPro" id="IPR003661">
    <property type="entry name" value="HisK_dim/P_dom"/>
</dbReference>
<keyword evidence="5" id="KW-0902">Two-component regulatory system</keyword>
<feature type="transmembrane region" description="Helical" evidence="6">
    <location>
        <begin position="229"/>
        <end position="250"/>
    </location>
</feature>
<feature type="transmembrane region" description="Helical" evidence="6">
    <location>
        <begin position="205"/>
        <end position="223"/>
    </location>
</feature>
<dbReference type="PANTHER" id="PTHR43711">
    <property type="entry name" value="TWO-COMPONENT HISTIDINE KINASE"/>
    <property type="match status" value="1"/>
</dbReference>
<dbReference type="InterPro" id="IPR003594">
    <property type="entry name" value="HATPase_dom"/>
</dbReference>
<keyword evidence="3" id="KW-0808">Transferase</keyword>
<protein>
    <recommendedName>
        <fullName evidence="2">histidine kinase</fullName>
        <ecNumber evidence="2">2.7.13.3</ecNumber>
    </recommendedName>
</protein>
<dbReference type="SMART" id="SM00387">
    <property type="entry name" value="HATPase_c"/>
    <property type="match status" value="1"/>
</dbReference>
<dbReference type="CDD" id="cd00130">
    <property type="entry name" value="PAS"/>
    <property type="match status" value="1"/>
</dbReference>
<evidence type="ECO:0000259" key="7">
    <source>
        <dbReference type="PROSITE" id="PS50109"/>
    </source>
</evidence>
<keyword evidence="4" id="KW-0418">Kinase</keyword>
<keyword evidence="10" id="KW-1185">Reference proteome</keyword>
<dbReference type="RefSeq" id="WP_216440408.1">
    <property type="nucleotide sequence ID" value="NZ_JAHLQF010000004.1"/>
</dbReference>
<dbReference type="SMART" id="SM00086">
    <property type="entry name" value="PAC"/>
    <property type="match status" value="1"/>
</dbReference>
<dbReference type="Pfam" id="PF13426">
    <property type="entry name" value="PAS_9"/>
    <property type="match status" value="1"/>
</dbReference>
<evidence type="ECO:0000259" key="8">
    <source>
        <dbReference type="PROSITE" id="PS50113"/>
    </source>
</evidence>
<comment type="caution">
    <text evidence="9">The sequence shown here is derived from an EMBL/GenBank/DDBJ whole genome shotgun (WGS) entry which is preliminary data.</text>
</comment>
<dbReference type="EC" id="2.7.13.3" evidence="2"/>
<dbReference type="PANTHER" id="PTHR43711:SF26">
    <property type="entry name" value="SENSOR HISTIDINE KINASE RCSC"/>
    <property type="match status" value="1"/>
</dbReference>
<sequence length="686" mass="79643">MSKFMNIINNHVKNRKIDGFKILMILSMIYIIVLTSLFNPILVNFIMEISTVVIGYTVMIIVINIYNISDNNYVLFLGIAYAFISTLDLIHVITHNGMNIILQCSVYKSNELWVFARYLEGISLLSANRYFKKEINFKKVSIIYFLYLVIIFILVFKVDFLLTPISYRYGIKDIRLVKQLIICAIYILSIVKLKSYNNIDTQYKKYIVLSIGLKIVSQLFLIHSDGPEITLSTVAHTFKFFSFVCLYYVIIKSSLREPLNLLFNGIKNKAIELQDVNIELHNKNIELENIKVSLQSNIEKYKKIFEFLPDAVIIREEEKVIYANKALLEMLEISDKNEIIGEDLLSLIHQDCKEEVRERIMSNKKYIHKMEEKFIKRNGESIVLEVSAISILIDDKEYYLAIGRDITERKKLEEMRIKLQEREKWDNLRSEFFGNISHELKTPINVIYSALQLEDIYIENKDIDGIKKYNNIIRQNSLRLLRLSNNIIDITKIDTGFLKPNLGVFNIIEIVESLIEFVIPYVNSKNLNIIFDTEIEEAHVKCDSDMIERIVLNLISNSIKYSNENGNILVQMYCNDKDFIIINIKDDGIGIPEKKQINVFERFAQVDKSFTRICEGSGIGLSIVKAFVELQNGEIFLKSKEGVGTEITITFPLFKATKEDCATLDYTCKNENIIKKVDIEFSDIYL</sequence>